<dbReference type="InParanoid" id="G3H880"/>
<dbReference type="GO" id="GO:0005524">
    <property type="term" value="F:ATP binding"/>
    <property type="evidence" value="ECO:0007669"/>
    <property type="project" value="UniProtKB-KW"/>
</dbReference>
<evidence type="ECO:0000256" key="6">
    <source>
        <dbReference type="ARBA" id="ARBA00023146"/>
    </source>
</evidence>
<dbReference type="Pfam" id="PF01409">
    <property type="entry name" value="tRNA-synt_2d"/>
    <property type="match status" value="1"/>
</dbReference>
<dbReference type="SUPFAM" id="SSF55681">
    <property type="entry name" value="Class II aaRS and biotin synthetases"/>
    <property type="match status" value="1"/>
</dbReference>
<accession>G3H880</accession>
<dbReference type="EMBL" id="JH000208">
    <property type="protein sequence ID" value="EGW09386.1"/>
    <property type="molecule type" value="Genomic_DNA"/>
</dbReference>
<evidence type="ECO:0000259" key="7">
    <source>
        <dbReference type="Pfam" id="PF01409"/>
    </source>
</evidence>
<gene>
    <name evidence="8" type="ORF">I79_006578</name>
</gene>
<evidence type="ECO:0000256" key="1">
    <source>
        <dbReference type="ARBA" id="ARBA00022553"/>
    </source>
</evidence>
<dbReference type="AlphaFoldDB" id="G3H880"/>
<keyword evidence="3" id="KW-0547">Nucleotide-binding</keyword>
<dbReference type="Proteomes" id="UP000001075">
    <property type="component" value="Unassembled WGS sequence"/>
</dbReference>
<evidence type="ECO:0000313" key="8">
    <source>
        <dbReference type="EMBL" id="EGW09386.1"/>
    </source>
</evidence>
<keyword evidence="6 8" id="KW-0030">Aminoacyl-tRNA synthetase</keyword>
<feature type="domain" description="Phenylalanyl-tRNA synthetase" evidence="7">
    <location>
        <begin position="13"/>
        <end position="120"/>
    </location>
</feature>
<reference evidence="9" key="1">
    <citation type="journal article" date="2011" name="Nat. Biotechnol.">
        <title>The genomic sequence of the Chinese hamster ovary (CHO)-K1 cell line.</title>
        <authorList>
            <person name="Xu X."/>
            <person name="Nagarajan H."/>
            <person name="Lewis N.E."/>
            <person name="Pan S."/>
            <person name="Cai Z."/>
            <person name="Liu X."/>
            <person name="Chen W."/>
            <person name="Xie M."/>
            <person name="Wang W."/>
            <person name="Hammond S."/>
            <person name="Andersen M.R."/>
            <person name="Neff N."/>
            <person name="Passarelli B."/>
            <person name="Koh W."/>
            <person name="Fan H.C."/>
            <person name="Wang J."/>
            <person name="Gui Y."/>
            <person name="Lee K.H."/>
            <person name="Betenbaugh M.J."/>
            <person name="Quake S.R."/>
            <person name="Famili I."/>
            <person name="Palsson B.O."/>
            <person name="Wang J."/>
        </authorList>
    </citation>
    <scope>NUCLEOTIDE SEQUENCE [LARGE SCALE GENOMIC DNA]</scope>
    <source>
        <strain evidence="9">CHO K1 cell line</strain>
    </source>
</reference>
<keyword evidence="1" id="KW-0597">Phosphoprotein</keyword>
<evidence type="ECO:0000256" key="4">
    <source>
        <dbReference type="ARBA" id="ARBA00022840"/>
    </source>
</evidence>
<evidence type="ECO:0000313" key="9">
    <source>
        <dbReference type="Proteomes" id="UP000001075"/>
    </source>
</evidence>
<organism evidence="8 9">
    <name type="scientific">Cricetulus griseus</name>
    <name type="common">Chinese hamster</name>
    <name type="synonym">Cricetulus barabensis griseus</name>
    <dbReference type="NCBI Taxonomy" id="10029"/>
    <lineage>
        <taxon>Eukaryota</taxon>
        <taxon>Metazoa</taxon>
        <taxon>Chordata</taxon>
        <taxon>Craniata</taxon>
        <taxon>Vertebrata</taxon>
        <taxon>Euteleostomi</taxon>
        <taxon>Mammalia</taxon>
        <taxon>Eutheria</taxon>
        <taxon>Euarchontoglires</taxon>
        <taxon>Glires</taxon>
        <taxon>Rodentia</taxon>
        <taxon>Myomorpha</taxon>
        <taxon>Muroidea</taxon>
        <taxon>Cricetidae</taxon>
        <taxon>Cricetinae</taxon>
        <taxon>Cricetulus</taxon>
    </lineage>
</organism>
<dbReference type="GO" id="GO:0000049">
    <property type="term" value="F:tRNA binding"/>
    <property type="evidence" value="ECO:0007669"/>
    <property type="project" value="InterPro"/>
</dbReference>
<keyword evidence="5" id="KW-0648">Protein biosynthesis</keyword>
<keyword evidence="4" id="KW-0067">ATP-binding</keyword>
<dbReference type="STRING" id="10029.G3H880"/>
<evidence type="ECO:0000256" key="3">
    <source>
        <dbReference type="ARBA" id="ARBA00022741"/>
    </source>
</evidence>
<dbReference type="GO" id="GO:0004812">
    <property type="term" value="F:aminoacyl-tRNA ligase activity"/>
    <property type="evidence" value="ECO:0007669"/>
    <property type="project" value="UniProtKB-KW"/>
</dbReference>
<dbReference type="Gene3D" id="3.30.930.10">
    <property type="entry name" value="Bira Bifunctional Protein, Domain 2"/>
    <property type="match status" value="1"/>
</dbReference>
<evidence type="ECO:0000256" key="5">
    <source>
        <dbReference type="ARBA" id="ARBA00022917"/>
    </source>
</evidence>
<protein>
    <submittedName>
        <fullName evidence="8">Phenylalanyl-tRNA synthetase alpha chain</fullName>
    </submittedName>
</protein>
<dbReference type="InterPro" id="IPR045864">
    <property type="entry name" value="aa-tRNA-synth_II/BPL/LPL"/>
</dbReference>
<proteinExistence type="predicted"/>
<dbReference type="GO" id="GO:0006412">
    <property type="term" value="P:translation"/>
    <property type="evidence" value="ECO:0007669"/>
    <property type="project" value="UniProtKB-KW"/>
</dbReference>
<evidence type="ECO:0000256" key="2">
    <source>
        <dbReference type="ARBA" id="ARBA00022598"/>
    </source>
</evidence>
<sequence>MHKSFMSSLINCKSKYFSTDCVFQNEMLDDTYQAKFHQIKGSDSQPWAHSGHLRSVLREFFTKLEITQLCFKPAYHPYLEPSMDVFSYHQGLKNWVEVGNSGVLCPEMLLPMGFPENVSVPLLTEGQREERWLALPQRA</sequence>
<dbReference type="InterPro" id="IPR002319">
    <property type="entry name" value="Phenylalanyl-tRNA_Synthase"/>
</dbReference>
<keyword evidence="2" id="KW-0436">Ligase</keyword>
<dbReference type="GO" id="GO:0043039">
    <property type="term" value="P:tRNA aminoacylation"/>
    <property type="evidence" value="ECO:0007669"/>
    <property type="project" value="InterPro"/>
</dbReference>
<name>G3H880_CRIGR</name>